<comment type="similarity">
    <text evidence="5">Belongs to the CbiD family.</text>
</comment>
<reference evidence="6 7" key="1">
    <citation type="submission" date="2019-02" db="EMBL/GenBank/DDBJ databases">
        <title>Peptostreptococcaceae bacterium ZHW00191 nov., a new bacterium isolated from the human gut.</title>
        <authorList>
            <person name="Zhou H.-W."/>
            <person name="Chen X.-J."/>
        </authorList>
    </citation>
    <scope>NUCLEOTIDE SEQUENCE [LARGE SCALE GENOMIC DNA]</scope>
    <source>
        <strain evidence="6 7">ZHW00191</strain>
    </source>
</reference>
<evidence type="ECO:0000256" key="3">
    <source>
        <dbReference type="ARBA" id="ARBA00022679"/>
    </source>
</evidence>
<protein>
    <recommendedName>
        <fullName evidence="5">Cobalt-precorrin-5B C(1)-methyltransferase</fullName>
        <ecNumber evidence="5">2.1.1.195</ecNumber>
    </recommendedName>
    <alternativeName>
        <fullName evidence="5">Cobalt-precorrin-6A synthase</fullName>
    </alternativeName>
</protein>
<evidence type="ECO:0000313" key="7">
    <source>
        <dbReference type="Proteomes" id="UP000317863"/>
    </source>
</evidence>
<dbReference type="GO" id="GO:0043780">
    <property type="term" value="F:cobalt-precorrin-5B C1-methyltransferase activity"/>
    <property type="evidence" value="ECO:0007669"/>
    <property type="project" value="RHEA"/>
</dbReference>
<dbReference type="InterPro" id="IPR002748">
    <property type="entry name" value="CbiD"/>
</dbReference>
<comment type="catalytic activity">
    <reaction evidence="5">
        <text>Co-precorrin-5B + S-adenosyl-L-methionine = Co-precorrin-6A + S-adenosyl-L-homocysteine</text>
        <dbReference type="Rhea" id="RHEA:26285"/>
        <dbReference type="ChEBI" id="CHEBI:57856"/>
        <dbReference type="ChEBI" id="CHEBI:59789"/>
        <dbReference type="ChEBI" id="CHEBI:60063"/>
        <dbReference type="ChEBI" id="CHEBI:60064"/>
        <dbReference type="EC" id="2.1.1.195"/>
    </reaction>
</comment>
<dbReference type="EC" id="2.1.1.195" evidence="5"/>
<evidence type="ECO:0000256" key="2">
    <source>
        <dbReference type="ARBA" id="ARBA00022603"/>
    </source>
</evidence>
<gene>
    <name evidence="5 6" type="primary">cbiD</name>
    <name evidence="6" type="ORF">EXD82_09625</name>
</gene>
<sequence>MEDFVYVYGKKYRRGYTTGSCATAASKAAVYMLLSQKKTDSINIDTPKGIPLSIDIHDISISENRVSCSVIKDGGDDIDATNGMKIYADAEFVEKESPGKIVEKSKTADKDRIIDENNNRITYKETFSFEGEGFAVFSGEGIGIITRKGLSHEPGYPAINPVPQKMISKEVSSILSANERFIKITLSAPEGKKIAEKTFNPRLGIEGGISIIGTTGIVEPMSDEGWKKSLSLELNMKRELGMDSIIMVPGNHGEAFIRENTGKELSCVVRTSNFIGYMLMEAKRMGFKNILLAGHIGKFVKLSAGIFNTHSRNADARSEILVSNLALEGADIEILKKVDSCLTAEEAVAIIKEYGYDRVFDNIAEKCRKRAMQYTDGEINIGVFVFDMEKNILGKSSNAEDMLKEIADA</sequence>
<keyword evidence="7" id="KW-1185">Reference proteome</keyword>
<keyword evidence="3 5" id="KW-0808">Transferase</keyword>
<dbReference type="PANTHER" id="PTHR35863">
    <property type="entry name" value="COBALT-PRECORRIN-5B C(1)-METHYLTRANSFERASE"/>
    <property type="match status" value="1"/>
</dbReference>
<keyword evidence="4 5" id="KW-0949">S-adenosyl-L-methionine</keyword>
<dbReference type="HAMAP" id="MF_00787">
    <property type="entry name" value="CbiD"/>
    <property type="match status" value="1"/>
</dbReference>
<dbReference type="Gene3D" id="3.30.2110.10">
    <property type="entry name" value="CbiD-like"/>
    <property type="match status" value="1"/>
</dbReference>
<dbReference type="Proteomes" id="UP000317863">
    <property type="component" value="Unassembled WGS sequence"/>
</dbReference>
<evidence type="ECO:0000313" key="6">
    <source>
        <dbReference type="EMBL" id="TQQ83206.1"/>
    </source>
</evidence>
<dbReference type="NCBIfam" id="TIGR00312">
    <property type="entry name" value="cbiD"/>
    <property type="match status" value="1"/>
</dbReference>
<evidence type="ECO:0000256" key="1">
    <source>
        <dbReference type="ARBA" id="ARBA00022573"/>
    </source>
</evidence>
<dbReference type="PANTHER" id="PTHR35863:SF1">
    <property type="entry name" value="COBALT-PRECORRIN-5B C(1)-METHYLTRANSFERASE"/>
    <property type="match status" value="1"/>
</dbReference>
<dbReference type="Pfam" id="PF01888">
    <property type="entry name" value="CbiD"/>
    <property type="match status" value="1"/>
</dbReference>
<accession>A0A544QT39</accession>
<comment type="function">
    <text evidence="5">Catalyzes the methylation of C-1 in cobalt-precorrin-5B to form cobalt-precorrin-6A.</text>
</comment>
<dbReference type="EMBL" id="SGJB01000021">
    <property type="protein sequence ID" value="TQQ83206.1"/>
    <property type="molecule type" value="Genomic_DNA"/>
</dbReference>
<name>A0A544QT39_9FIRM</name>
<dbReference type="SUPFAM" id="SSF111342">
    <property type="entry name" value="CbiD-like"/>
    <property type="match status" value="1"/>
</dbReference>
<dbReference type="GO" id="GO:0019251">
    <property type="term" value="P:anaerobic cobalamin biosynthetic process"/>
    <property type="evidence" value="ECO:0007669"/>
    <property type="project" value="UniProtKB-UniRule"/>
</dbReference>
<comment type="pathway">
    <text evidence="5">Cofactor biosynthesis; adenosylcobalamin biosynthesis; cob(II)yrinate a,c-diamide from sirohydrochlorin (anaerobic route): step 6/10.</text>
</comment>
<dbReference type="RefSeq" id="WP_142536700.1">
    <property type="nucleotide sequence ID" value="NZ_SGJB01000021.1"/>
</dbReference>
<comment type="caution">
    <text evidence="6">The sequence shown here is derived from an EMBL/GenBank/DDBJ whole genome shotgun (WGS) entry which is preliminary data.</text>
</comment>
<keyword evidence="2 5" id="KW-0489">Methyltransferase</keyword>
<dbReference type="InterPro" id="IPR036074">
    <property type="entry name" value="CbiD_sf"/>
</dbReference>
<dbReference type="GO" id="GO:0032259">
    <property type="term" value="P:methylation"/>
    <property type="evidence" value="ECO:0007669"/>
    <property type="project" value="UniProtKB-KW"/>
</dbReference>
<dbReference type="AlphaFoldDB" id="A0A544QT39"/>
<keyword evidence="1 5" id="KW-0169">Cobalamin biosynthesis</keyword>
<organism evidence="6 7">
    <name type="scientific">Peptacetobacter hominis</name>
    <dbReference type="NCBI Taxonomy" id="2743610"/>
    <lineage>
        <taxon>Bacteria</taxon>
        <taxon>Bacillati</taxon>
        <taxon>Bacillota</taxon>
        <taxon>Clostridia</taxon>
        <taxon>Peptostreptococcales</taxon>
        <taxon>Peptostreptococcaceae</taxon>
        <taxon>Peptacetobacter</taxon>
    </lineage>
</organism>
<dbReference type="OrthoDB" id="6439987at2"/>
<evidence type="ECO:0000256" key="4">
    <source>
        <dbReference type="ARBA" id="ARBA00022691"/>
    </source>
</evidence>
<dbReference type="PIRSF" id="PIRSF026782">
    <property type="entry name" value="CbiD"/>
    <property type="match status" value="1"/>
</dbReference>
<proteinExistence type="inferred from homology"/>
<evidence type="ECO:0000256" key="5">
    <source>
        <dbReference type="HAMAP-Rule" id="MF_00787"/>
    </source>
</evidence>
<dbReference type="UniPathway" id="UPA00148">
    <property type="reaction ID" value="UER00227"/>
</dbReference>